<evidence type="ECO:0000313" key="1">
    <source>
        <dbReference type="EnsemblMetazoa" id="GPAI009237-PA"/>
    </source>
</evidence>
<accession>A0A1A9ZB42</accession>
<reference evidence="2" key="1">
    <citation type="submission" date="2014-03" db="EMBL/GenBank/DDBJ databases">
        <authorList>
            <person name="Aksoy S."/>
            <person name="Warren W."/>
            <person name="Wilson R.K."/>
        </authorList>
    </citation>
    <scope>NUCLEOTIDE SEQUENCE [LARGE SCALE GENOMIC DNA]</scope>
    <source>
        <strain evidence="2">IAEA</strain>
    </source>
</reference>
<protein>
    <submittedName>
        <fullName evidence="1">Uncharacterized protein</fullName>
    </submittedName>
</protein>
<dbReference type="VEuPathDB" id="VectorBase:GPAI009237"/>
<dbReference type="EnsemblMetazoa" id="GPAI009237-RA">
    <property type="protein sequence ID" value="GPAI009237-PA"/>
    <property type="gene ID" value="GPAI009237"/>
</dbReference>
<dbReference type="AlphaFoldDB" id="A0A1A9ZB42"/>
<organism evidence="1 2">
    <name type="scientific">Glossina pallidipes</name>
    <name type="common">Tsetse fly</name>
    <dbReference type="NCBI Taxonomy" id="7398"/>
    <lineage>
        <taxon>Eukaryota</taxon>
        <taxon>Metazoa</taxon>
        <taxon>Ecdysozoa</taxon>
        <taxon>Arthropoda</taxon>
        <taxon>Hexapoda</taxon>
        <taxon>Insecta</taxon>
        <taxon>Pterygota</taxon>
        <taxon>Neoptera</taxon>
        <taxon>Endopterygota</taxon>
        <taxon>Diptera</taxon>
        <taxon>Brachycera</taxon>
        <taxon>Muscomorpha</taxon>
        <taxon>Hippoboscoidea</taxon>
        <taxon>Glossinidae</taxon>
        <taxon>Glossina</taxon>
    </lineage>
</organism>
<dbReference type="Proteomes" id="UP000092445">
    <property type="component" value="Unassembled WGS sequence"/>
</dbReference>
<evidence type="ECO:0000313" key="2">
    <source>
        <dbReference type="Proteomes" id="UP000092445"/>
    </source>
</evidence>
<name>A0A1A9ZB42_GLOPL</name>
<reference evidence="1" key="2">
    <citation type="submission" date="2020-05" db="UniProtKB">
        <authorList>
            <consortium name="EnsemblMetazoa"/>
        </authorList>
    </citation>
    <scope>IDENTIFICATION</scope>
    <source>
        <strain evidence="1">IAEA</strain>
    </source>
</reference>
<keyword evidence="2" id="KW-1185">Reference proteome</keyword>
<proteinExistence type="predicted"/>
<sequence>MTNQSVDLKSHEKYLSILFNDINVIHDVVNKNDDDHHHYHDDDDDDDDDYEKHIIYKLMLSIIKHFHVETTAVAGLHRIASTAL</sequence>